<organism evidence="5 6">
    <name type="scientific">Paramormyrops kingsleyae</name>
    <dbReference type="NCBI Taxonomy" id="1676925"/>
    <lineage>
        <taxon>Eukaryota</taxon>
        <taxon>Metazoa</taxon>
        <taxon>Chordata</taxon>
        <taxon>Craniata</taxon>
        <taxon>Vertebrata</taxon>
        <taxon>Euteleostomi</taxon>
        <taxon>Actinopterygii</taxon>
        <taxon>Neopterygii</taxon>
        <taxon>Teleostei</taxon>
        <taxon>Osteoglossocephala</taxon>
        <taxon>Osteoglossomorpha</taxon>
        <taxon>Osteoglossiformes</taxon>
        <taxon>Mormyridae</taxon>
        <taxon>Paramormyrops</taxon>
    </lineage>
</organism>
<dbReference type="STRING" id="1676925.ENSPKIP00000030386"/>
<accession>A0A3B3SK30</accession>
<dbReference type="PANTHER" id="PTHR31233:SF12">
    <property type="entry name" value="BICAUDAL D HOMOLOG 2-LIKE"/>
    <property type="match status" value="1"/>
</dbReference>
<dbReference type="KEGG" id="pki:111847795"/>
<feature type="coiled-coil region" evidence="3">
    <location>
        <begin position="350"/>
        <end position="391"/>
    </location>
</feature>
<evidence type="ECO:0000256" key="3">
    <source>
        <dbReference type="SAM" id="Coils"/>
    </source>
</evidence>
<dbReference type="GO" id="GO:0070840">
    <property type="term" value="F:dynein complex binding"/>
    <property type="evidence" value="ECO:0007669"/>
    <property type="project" value="InterPro"/>
</dbReference>
<dbReference type="GO" id="GO:0072393">
    <property type="term" value="P:microtubule anchoring at microtubule organizing center"/>
    <property type="evidence" value="ECO:0007669"/>
    <property type="project" value="TreeGrafter"/>
</dbReference>
<feature type="compositionally biased region" description="Low complexity" evidence="4">
    <location>
        <begin position="586"/>
        <end position="612"/>
    </location>
</feature>
<protein>
    <submittedName>
        <fullName evidence="5">Zgc:162200</fullName>
    </submittedName>
</protein>
<dbReference type="RefSeq" id="XP_023675083.1">
    <property type="nucleotide sequence ID" value="XM_023819315.2"/>
</dbReference>
<feature type="region of interest" description="Disordered" evidence="4">
    <location>
        <begin position="87"/>
        <end position="112"/>
    </location>
</feature>
<dbReference type="RefSeq" id="XP_023675084.1">
    <property type="nucleotide sequence ID" value="XM_023819316.2"/>
</dbReference>
<dbReference type="AlphaFoldDB" id="A0A3B3SK30"/>
<dbReference type="GeneID" id="111847795"/>
<feature type="compositionally biased region" description="Basic and acidic residues" evidence="4">
    <location>
        <begin position="93"/>
        <end position="110"/>
    </location>
</feature>
<dbReference type="Pfam" id="PF09730">
    <property type="entry name" value="BicD"/>
    <property type="match status" value="1"/>
</dbReference>
<feature type="coiled-coil region" evidence="3">
    <location>
        <begin position="119"/>
        <end position="268"/>
    </location>
</feature>
<dbReference type="OrthoDB" id="10069295at2759"/>
<dbReference type="Proteomes" id="UP000261540">
    <property type="component" value="Unplaced"/>
</dbReference>
<reference evidence="5" key="2">
    <citation type="submission" date="2025-09" db="UniProtKB">
        <authorList>
            <consortium name="Ensembl"/>
        </authorList>
    </citation>
    <scope>IDENTIFICATION</scope>
</reference>
<dbReference type="GO" id="GO:0034452">
    <property type="term" value="F:dynactin binding"/>
    <property type="evidence" value="ECO:0007669"/>
    <property type="project" value="TreeGrafter"/>
</dbReference>
<proteinExistence type="inferred from homology"/>
<keyword evidence="2 3" id="KW-0175">Coiled coil</keyword>
<evidence type="ECO:0000313" key="6">
    <source>
        <dbReference type="Proteomes" id="UP000261540"/>
    </source>
</evidence>
<feature type="coiled-coil region" evidence="3">
    <location>
        <begin position="442"/>
        <end position="469"/>
    </location>
</feature>
<dbReference type="GO" id="GO:0008093">
    <property type="term" value="F:cytoskeletal anchor activity"/>
    <property type="evidence" value="ECO:0007669"/>
    <property type="project" value="InterPro"/>
</dbReference>
<reference evidence="5" key="1">
    <citation type="submission" date="2025-08" db="UniProtKB">
        <authorList>
            <consortium name="Ensembl"/>
        </authorList>
    </citation>
    <scope>IDENTIFICATION</scope>
</reference>
<dbReference type="GO" id="GO:0070507">
    <property type="term" value="P:regulation of microtubule cytoskeleton organization"/>
    <property type="evidence" value="ECO:0007669"/>
    <property type="project" value="TreeGrafter"/>
</dbReference>
<dbReference type="GO" id="GO:0005829">
    <property type="term" value="C:cytosol"/>
    <property type="evidence" value="ECO:0007669"/>
    <property type="project" value="TreeGrafter"/>
</dbReference>
<evidence type="ECO:0000256" key="2">
    <source>
        <dbReference type="ARBA" id="ARBA00023054"/>
    </source>
</evidence>
<feature type="compositionally biased region" description="Polar residues" evidence="4">
    <location>
        <begin position="838"/>
        <end position="849"/>
    </location>
</feature>
<dbReference type="PANTHER" id="PTHR31233">
    <property type="entry name" value="BICAUDAL D FAMILY MEMBER"/>
    <property type="match status" value="1"/>
</dbReference>
<evidence type="ECO:0000256" key="4">
    <source>
        <dbReference type="SAM" id="MobiDB-lite"/>
    </source>
</evidence>
<comment type="similarity">
    <text evidence="1">Belongs to the BicD family.</text>
</comment>
<sequence length="849" mass="95014">MTRSAQGVTMLEDGEAGDHMLSLRAEVERLQMELQEASQQNEQAARYGLAMLEESAALKSKHSQLEEEHEALKQEVQQLREALAESVSNMKRTASDGESREETLLRESASKEAAMGTRLEELQLELRQARLSLSNVQAESERLGGLCGQFKRDCEHLETEKGHLRGELKEYKVREMQHLQDNSELEEENVSLQKQISLLKENQVEFEALKLELIQKEEEHEQLKRQLAEAGRLREIAERQLEDALETLEDEREQKNNLRKELAALAINPFDSVGNLELHLGQLEESTEEAGDQDSGYNRWPQIAFKANGEHCCSTPRNSGVFLRAPAPGLVSDLLSELHLSDSQKLKQQLTQVEKEKGLLSGTVKELQEELEVCRQTLAEDQEKMASLTKQLEVLQGCQDHMHGSQGNPEGVEMPGVGHHGEGELCELVNGVEQGTLAASEESRLREELKEANVQYAKLEGRYQQEKERWRGEAQELAGKIRQCIQSSQQDQERILALEKEIGATMKVASDSESHLSTTQDELLVFSEELANLYHHICMCSNLTPVRVTLDYYRHGARAQHSHHGPLRKRRSSEMFTKVSTTCSMDGRAAPGGDSGDSSPGSPGASSCPGSPTLDFRDPTNVRNLMAVIRNQMKHLQVAFDACRRRGALSSSSNLGVHDTDMDTETLLEEVLKLKSLLSTKREQIATLRTVLKGNKQTAEMAFTTLKTKYDTEKSAVSETMLKLRNELKALKEDAATFSALRTMFASRCDQYVTQIDEMQRQLAIAEDEKKTLNSLLRMAIQQKLALTQRLEGLGAPCCSHSGHSSPRRSRSNRLDTPRSGQTSRSPLGCPMRPPRTNPHSSPVRNGSI</sequence>
<evidence type="ECO:0000256" key="1">
    <source>
        <dbReference type="ARBA" id="ARBA00010061"/>
    </source>
</evidence>
<dbReference type="InterPro" id="IPR018477">
    <property type="entry name" value="BICD"/>
</dbReference>
<dbReference type="GeneTree" id="ENSGT00940000154471"/>
<keyword evidence="6" id="KW-1185">Reference proteome</keyword>
<dbReference type="Ensembl" id="ENSPKIT00000011202.1">
    <property type="protein sequence ID" value="ENSPKIP00000030386.1"/>
    <property type="gene ID" value="ENSPKIG00000011259.1"/>
</dbReference>
<feature type="region of interest" description="Disordered" evidence="4">
    <location>
        <begin position="583"/>
        <end position="617"/>
    </location>
</feature>
<evidence type="ECO:0000313" key="5">
    <source>
        <dbReference type="Ensembl" id="ENSPKIP00000030386.1"/>
    </source>
</evidence>
<name>A0A3B3SK30_9TELE</name>
<dbReference type="GO" id="GO:0005794">
    <property type="term" value="C:Golgi apparatus"/>
    <property type="evidence" value="ECO:0007669"/>
    <property type="project" value="TreeGrafter"/>
</dbReference>
<feature type="coiled-coil region" evidence="3">
    <location>
        <begin position="714"/>
        <end position="783"/>
    </location>
</feature>
<feature type="region of interest" description="Disordered" evidence="4">
    <location>
        <begin position="797"/>
        <end position="849"/>
    </location>
</feature>
<dbReference type="Gene3D" id="6.10.250.2470">
    <property type="match status" value="1"/>
</dbReference>